<keyword evidence="6" id="KW-1185">Reference proteome</keyword>
<organism evidence="5 6">
    <name type="scientific">Thermopolyspora flexuosa</name>
    <dbReference type="NCBI Taxonomy" id="103836"/>
    <lineage>
        <taxon>Bacteria</taxon>
        <taxon>Bacillati</taxon>
        <taxon>Actinomycetota</taxon>
        <taxon>Actinomycetes</taxon>
        <taxon>Streptosporangiales</taxon>
        <taxon>Streptosporangiaceae</taxon>
        <taxon>Thermopolyspora</taxon>
    </lineage>
</organism>
<dbReference type="RefSeq" id="WP_142258713.1">
    <property type="nucleotide sequence ID" value="NZ_BMPV01000003.1"/>
</dbReference>
<dbReference type="PANTHER" id="PTHR43309:SF3">
    <property type="entry name" value="5-OXOPROLINASE SUBUNIT C"/>
    <property type="match status" value="1"/>
</dbReference>
<protein>
    <submittedName>
        <fullName evidence="5">Biotin-dependent carboxylase-like uncharacterized protein</fullName>
    </submittedName>
</protein>
<keyword evidence="2" id="KW-0378">Hydrolase</keyword>
<evidence type="ECO:0000259" key="4">
    <source>
        <dbReference type="SMART" id="SM00797"/>
    </source>
</evidence>
<dbReference type="InterPro" id="IPR029000">
    <property type="entry name" value="Cyclophilin-like_dom_sf"/>
</dbReference>
<name>A0A543IVH1_9ACTN</name>
<sequence>MDEIRGVLEVVVPGPYATVQDLGRPGYAHLGVPRSGAADGPALRLANRLVGNPEGHAGIEFTFGGAVLRFSCGAWIAVTGAPCPVEVGDGGRWRPAGMYAPLWVPAGHHVRIGMPWRGLRTYLAVRGGIAVEPVLGSRASDSLSGLGPAPLAAGSVLPIGRDGPLGPIAVDQVPPRPVPAEPVLRVLPGPRDDWFAPDALAALCAGPYTVSPDSNRVGVRLRGAALRRARDGELPSEGMVGGAIQVPPDGLPIVFLADHPPTGGYPVIGVVASADLPAVAQLRPGDRVRFTLVR</sequence>
<dbReference type="AlphaFoldDB" id="A0A543IVH1"/>
<evidence type="ECO:0000313" key="6">
    <source>
        <dbReference type="Proteomes" id="UP000319213"/>
    </source>
</evidence>
<evidence type="ECO:0000313" key="5">
    <source>
        <dbReference type="EMBL" id="TQM74557.1"/>
    </source>
</evidence>
<dbReference type="GO" id="GO:0016787">
    <property type="term" value="F:hydrolase activity"/>
    <property type="evidence" value="ECO:0007669"/>
    <property type="project" value="UniProtKB-KW"/>
</dbReference>
<dbReference type="SUPFAM" id="SSF50891">
    <property type="entry name" value="Cyclophilin-like"/>
    <property type="match status" value="1"/>
</dbReference>
<keyword evidence="3" id="KW-0067">ATP-binding</keyword>
<dbReference type="GO" id="GO:0005524">
    <property type="term" value="F:ATP binding"/>
    <property type="evidence" value="ECO:0007669"/>
    <property type="project" value="UniProtKB-KW"/>
</dbReference>
<comment type="caution">
    <text evidence="5">The sequence shown here is derived from an EMBL/GenBank/DDBJ whole genome shotgun (WGS) entry which is preliminary data.</text>
</comment>
<gene>
    <name evidence="5" type="ORF">FHX40_1235</name>
</gene>
<dbReference type="InterPro" id="IPR003778">
    <property type="entry name" value="CT_A_B"/>
</dbReference>
<dbReference type="OrthoDB" id="9768696at2"/>
<dbReference type="PANTHER" id="PTHR43309">
    <property type="entry name" value="5-OXOPROLINASE SUBUNIT C"/>
    <property type="match status" value="1"/>
</dbReference>
<dbReference type="EMBL" id="VFPQ01000001">
    <property type="protein sequence ID" value="TQM74557.1"/>
    <property type="molecule type" value="Genomic_DNA"/>
</dbReference>
<reference evidence="5 6" key="1">
    <citation type="submission" date="2019-06" db="EMBL/GenBank/DDBJ databases">
        <title>Sequencing the genomes of 1000 actinobacteria strains.</title>
        <authorList>
            <person name="Klenk H.-P."/>
        </authorList>
    </citation>
    <scope>NUCLEOTIDE SEQUENCE [LARGE SCALE GENOMIC DNA]</scope>
    <source>
        <strain evidence="5 6">DSM 43186</strain>
    </source>
</reference>
<dbReference type="SMART" id="SM00797">
    <property type="entry name" value="AHS2"/>
    <property type="match status" value="1"/>
</dbReference>
<dbReference type="InterPro" id="IPR052708">
    <property type="entry name" value="PxpC"/>
</dbReference>
<dbReference type="Gene3D" id="2.40.100.10">
    <property type="entry name" value="Cyclophilin-like"/>
    <property type="match status" value="1"/>
</dbReference>
<dbReference type="Pfam" id="PF02626">
    <property type="entry name" value="CT_A_B"/>
    <property type="match status" value="1"/>
</dbReference>
<dbReference type="NCBIfam" id="TIGR00724">
    <property type="entry name" value="urea_amlyse_rel"/>
    <property type="match status" value="1"/>
</dbReference>
<evidence type="ECO:0000256" key="1">
    <source>
        <dbReference type="ARBA" id="ARBA00022741"/>
    </source>
</evidence>
<proteinExistence type="predicted"/>
<accession>A0A543IVH1</accession>
<evidence type="ECO:0000256" key="2">
    <source>
        <dbReference type="ARBA" id="ARBA00022801"/>
    </source>
</evidence>
<feature type="domain" description="Carboxyltransferase" evidence="4">
    <location>
        <begin position="29"/>
        <end position="294"/>
    </location>
</feature>
<dbReference type="Proteomes" id="UP000319213">
    <property type="component" value="Unassembled WGS sequence"/>
</dbReference>
<evidence type="ECO:0000256" key="3">
    <source>
        <dbReference type="ARBA" id="ARBA00022840"/>
    </source>
</evidence>
<keyword evidence="1" id="KW-0547">Nucleotide-binding</keyword>